<protein>
    <recommendedName>
        <fullName evidence="7">RING-type domain-containing protein</fullName>
    </recommendedName>
</protein>
<dbReference type="PROSITE" id="PS00518">
    <property type="entry name" value="ZF_RING_1"/>
    <property type="match status" value="1"/>
</dbReference>
<feature type="region of interest" description="Disordered" evidence="4">
    <location>
        <begin position="1"/>
        <end position="45"/>
    </location>
</feature>
<keyword evidence="1" id="KW-0479">Metal-binding</keyword>
<accession>A0A6A5TC28</accession>
<sequence length="388" mass="44350">MITPRLVYSPTRKTVPSLPAQMMPPPLPEPSSLRQPDHPTLRASCPQCPRSLKKDSNSFSGKRLRTNFLHSLVRTYHPPSLNVQNTAASAIRRATYHEPFPMQDYTDTIISIKKERCLECMRMKRDTLILEVCRHIFCKDCLICCIRASQQHFKSNWMDNVLCPSANCRTPVMEMPEVKLKTTRRSVATRKGKLLAKIANATIIPKVRIEWRGRKGLQAMIDRQPTTDAEPTEEAESKTEVQPTIEPQSTTEANPKEKFKLNGEPKLKNKPEPANEPKPKDEPKLKGILKHRTELNPITPPKSKDELKTKEGPKPKAALELPVEPKSKGRQNVNREPEPRYELWPRGIRRLETVLEAEDEPSLEPEPKPQDGSPLRAGLESHLYWKNW</sequence>
<organism evidence="5 6">
    <name type="scientific">Byssothecium circinans</name>
    <dbReference type="NCBI Taxonomy" id="147558"/>
    <lineage>
        <taxon>Eukaryota</taxon>
        <taxon>Fungi</taxon>
        <taxon>Dikarya</taxon>
        <taxon>Ascomycota</taxon>
        <taxon>Pezizomycotina</taxon>
        <taxon>Dothideomycetes</taxon>
        <taxon>Pleosporomycetidae</taxon>
        <taxon>Pleosporales</taxon>
        <taxon>Massarineae</taxon>
        <taxon>Massarinaceae</taxon>
        <taxon>Byssothecium</taxon>
    </lineage>
</organism>
<reference evidence="5" key="1">
    <citation type="journal article" date="2020" name="Stud. Mycol.">
        <title>101 Dothideomycetes genomes: a test case for predicting lifestyles and emergence of pathogens.</title>
        <authorList>
            <person name="Haridas S."/>
            <person name="Albert R."/>
            <person name="Binder M."/>
            <person name="Bloem J."/>
            <person name="Labutti K."/>
            <person name="Salamov A."/>
            <person name="Andreopoulos B."/>
            <person name="Baker S."/>
            <person name="Barry K."/>
            <person name="Bills G."/>
            <person name="Bluhm B."/>
            <person name="Cannon C."/>
            <person name="Castanera R."/>
            <person name="Culley D."/>
            <person name="Daum C."/>
            <person name="Ezra D."/>
            <person name="Gonzalez J."/>
            <person name="Henrissat B."/>
            <person name="Kuo A."/>
            <person name="Liang C."/>
            <person name="Lipzen A."/>
            <person name="Lutzoni F."/>
            <person name="Magnuson J."/>
            <person name="Mondo S."/>
            <person name="Nolan M."/>
            <person name="Ohm R."/>
            <person name="Pangilinan J."/>
            <person name="Park H.-J."/>
            <person name="Ramirez L."/>
            <person name="Alfaro M."/>
            <person name="Sun H."/>
            <person name="Tritt A."/>
            <person name="Yoshinaga Y."/>
            <person name="Zwiers L.-H."/>
            <person name="Turgeon B."/>
            <person name="Goodwin S."/>
            <person name="Spatafora J."/>
            <person name="Crous P."/>
            <person name="Grigoriev I."/>
        </authorList>
    </citation>
    <scope>NUCLEOTIDE SEQUENCE</scope>
    <source>
        <strain evidence="5">CBS 675.92</strain>
    </source>
</reference>
<evidence type="ECO:0000256" key="1">
    <source>
        <dbReference type="ARBA" id="ARBA00022723"/>
    </source>
</evidence>
<name>A0A6A5TC28_9PLEO</name>
<evidence type="ECO:0000256" key="3">
    <source>
        <dbReference type="ARBA" id="ARBA00022833"/>
    </source>
</evidence>
<dbReference type="GO" id="GO:0008270">
    <property type="term" value="F:zinc ion binding"/>
    <property type="evidence" value="ECO:0007669"/>
    <property type="project" value="UniProtKB-KW"/>
</dbReference>
<keyword evidence="6" id="KW-1185">Reference proteome</keyword>
<evidence type="ECO:0000313" key="5">
    <source>
        <dbReference type="EMBL" id="KAF1950345.1"/>
    </source>
</evidence>
<gene>
    <name evidence="5" type="ORF">CC80DRAFT_240223</name>
</gene>
<evidence type="ECO:0008006" key="7">
    <source>
        <dbReference type="Google" id="ProtNLM"/>
    </source>
</evidence>
<feature type="compositionally biased region" description="Basic and acidic residues" evidence="4">
    <location>
        <begin position="254"/>
        <end position="285"/>
    </location>
</feature>
<evidence type="ECO:0000256" key="2">
    <source>
        <dbReference type="ARBA" id="ARBA00022771"/>
    </source>
</evidence>
<feature type="compositionally biased region" description="Basic and acidic residues" evidence="4">
    <location>
        <begin position="323"/>
        <end position="339"/>
    </location>
</feature>
<dbReference type="AlphaFoldDB" id="A0A6A5TC28"/>
<dbReference type="InterPro" id="IPR017907">
    <property type="entry name" value="Znf_RING_CS"/>
</dbReference>
<dbReference type="EMBL" id="ML977026">
    <property type="protein sequence ID" value="KAF1950345.1"/>
    <property type="molecule type" value="Genomic_DNA"/>
</dbReference>
<feature type="compositionally biased region" description="Polar residues" evidence="4">
    <location>
        <begin position="240"/>
        <end position="253"/>
    </location>
</feature>
<keyword evidence="2" id="KW-0863">Zinc-finger</keyword>
<dbReference type="Proteomes" id="UP000800035">
    <property type="component" value="Unassembled WGS sequence"/>
</dbReference>
<feature type="region of interest" description="Disordered" evidence="4">
    <location>
        <begin position="222"/>
        <end position="339"/>
    </location>
</feature>
<feature type="compositionally biased region" description="Basic and acidic residues" evidence="4">
    <location>
        <begin position="302"/>
        <end position="314"/>
    </location>
</feature>
<evidence type="ECO:0000313" key="6">
    <source>
        <dbReference type="Proteomes" id="UP000800035"/>
    </source>
</evidence>
<evidence type="ECO:0000256" key="4">
    <source>
        <dbReference type="SAM" id="MobiDB-lite"/>
    </source>
</evidence>
<proteinExistence type="predicted"/>
<feature type="region of interest" description="Disordered" evidence="4">
    <location>
        <begin position="355"/>
        <end position="388"/>
    </location>
</feature>
<keyword evidence="3" id="KW-0862">Zinc</keyword>
<dbReference type="SUPFAM" id="SSF57850">
    <property type="entry name" value="RING/U-box"/>
    <property type="match status" value="1"/>
</dbReference>